<accession>A0ABR9KJY9</accession>
<dbReference type="EMBL" id="JADBEF010000001">
    <property type="protein sequence ID" value="MBE1562285.1"/>
    <property type="molecule type" value="Genomic_DNA"/>
</dbReference>
<protein>
    <submittedName>
        <fullName evidence="1">Uncharacterized protein</fullName>
    </submittedName>
</protein>
<sequence length="39" mass="3963">MAFAVVHGVLDEGTAFAVVRGFAVVIGVTGQVEPGNCML</sequence>
<reference evidence="1 2" key="1">
    <citation type="submission" date="2020-10" db="EMBL/GenBank/DDBJ databases">
        <title>Sequencing the genomes of 1000 actinobacteria strains.</title>
        <authorList>
            <person name="Klenk H.-P."/>
        </authorList>
    </citation>
    <scope>NUCLEOTIDE SEQUENCE [LARGE SCALE GENOMIC DNA]</scope>
    <source>
        <strain evidence="1 2">DSM 43748</strain>
    </source>
</reference>
<evidence type="ECO:0000313" key="1">
    <source>
        <dbReference type="EMBL" id="MBE1562285.1"/>
    </source>
</evidence>
<proteinExistence type="predicted"/>
<evidence type="ECO:0000313" key="2">
    <source>
        <dbReference type="Proteomes" id="UP000661607"/>
    </source>
</evidence>
<dbReference type="Proteomes" id="UP000661607">
    <property type="component" value="Unassembled WGS sequence"/>
</dbReference>
<gene>
    <name evidence="1" type="ORF">H4W81_005064</name>
</gene>
<comment type="caution">
    <text evidence="1">The sequence shown here is derived from an EMBL/GenBank/DDBJ whole genome shotgun (WGS) entry which is preliminary data.</text>
</comment>
<name>A0ABR9KJY9_9ACTN</name>
<keyword evidence="2" id="KW-1185">Reference proteome</keyword>
<organism evidence="1 2">
    <name type="scientific">Nonomuraea africana</name>
    <dbReference type="NCBI Taxonomy" id="46171"/>
    <lineage>
        <taxon>Bacteria</taxon>
        <taxon>Bacillati</taxon>
        <taxon>Actinomycetota</taxon>
        <taxon>Actinomycetes</taxon>
        <taxon>Streptosporangiales</taxon>
        <taxon>Streptosporangiaceae</taxon>
        <taxon>Nonomuraea</taxon>
    </lineage>
</organism>